<keyword evidence="2" id="KW-1185">Reference proteome</keyword>
<evidence type="ECO:0008006" key="3">
    <source>
        <dbReference type="Google" id="ProtNLM"/>
    </source>
</evidence>
<evidence type="ECO:0000313" key="1">
    <source>
        <dbReference type="EMBL" id="GGZ47626.1"/>
    </source>
</evidence>
<name>A0A918QIC8_9ACTN</name>
<evidence type="ECO:0000313" key="2">
    <source>
        <dbReference type="Proteomes" id="UP000630936"/>
    </source>
</evidence>
<gene>
    <name evidence="1" type="ORF">GCM10010387_47470</name>
</gene>
<dbReference type="RefSeq" id="WP_190125220.1">
    <property type="nucleotide sequence ID" value="NZ_BMWG01000017.1"/>
</dbReference>
<proteinExistence type="predicted"/>
<dbReference type="EMBL" id="BMWG01000017">
    <property type="protein sequence ID" value="GGZ47626.1"/>
    <property type="molecule type" value="Genomic_DNA"/>
</dbReference>
<sequence length="161" mass="16675">MTGSGAKAAVEWLVSAAPDPGACRWRWERDPLGIALLPAGRRWDVLILPGRLGHRALEVLSRLVHRPGPVLADVKDARLGFFVPPGTADRWIGTGVRGAGEGTWIVVPHPGRPAGGGIHWLIAPDGSGALNDPALLELAMHEAAADLARGEGASGNGSGGE</sequence>
<protein>
    <recommendedName>
        <fullName evidence="3">DNA primase/polymerase bifunctional N-terminal domain-containing protein</fullName>
    </recommendedName>
</protein>
<comment type="caution">
    <text evidence="1">The sequence shown here is derived from an EMBL/GenBank/DDBJ whole genome shotgun (WGS) entry which is preliminary data.</text>
</comment>
<reference evidence="1" key="2">
    <citation type="submission" date="2020-09" db="EMBL/GenBank/DDBJ databases">
        <authorList>
            <person name="Sun Q."/>
            <person name="Ohkuma M."/>
        </authorList>
    </citation>
    <scope>NUCLEOTIDE SEQUENCE</scope>
    <source>
        <strain evidence="1">JCM 4988</strain>
    </source>
</reference>
<dbReference type="Proteomes" id="UP000630936">
    <property type="component" value="Unassembled WGS sequence"/>
</dbReference>
<accession>A0A918QIC8</accession>
<organism evidence="1 2">
    <name type="scientific">Streptomyces inusitatus</name>
    <dbReference type="NCBI Taxonomy" id="68221"/>
    <lineage>
        <taxon>Bacteria</taxon>
        <taxon>Bacillati</taxon>
        <taxon>Actinomycetota</taxon>
        <taxon>Actinomycetes</taxon>
        <taxon>Kitasatosporales</taxon>
        <taxon>Streptomycetaceae</taxon>
        <taxon>Streptomyces</taxon>
    </lineage>
</organism>
<reference evidence="1" key="1">
    <citation type="journal article" date="2014" name="Int. J. Syst. Evol. Microbiol.">
        <title>Complete genome sequence of Corynebacterium casei LMG S-19264T (=DSM 44701T), isolated from a smear-ripened cheese.</title>
        <authorList>
            <consortium name="US DOE Joint Genome Institute (JGI-PGF)"/>
            <person name="Walter F."/>
            <person name="Albersmeier A."/>
            <person name="Kalinowski J."/>
            <person name="Ruckert C."/>
        </authorList>
    </citation>
    <scope>NUCLEOTIDE SEQUENCE</scope>
    <source>
        <strain evidence="1">JCM 4988</strain>
    </source>
</reference>
<dbReference type="AlphaFoldDB" id="A0A918QIC8"/>